<evidence type="ECO:0000256" key="10">
    <source>
        <dbReference type="SAM" id="MobiDB-lite"/>
    </source>
</evidence>
<dbReference type="Gene3D" id="1.20.5.3310">
    <property type="match status" value="1"/>
</dbReference>
<dbReference type="eggNOG" id="COG1826">
    <property type="taxonomic scope" value="Bacteria"/>
</dbReference>
<accession>I2Q704</accession>
<evidence type="ECO:0000256" key="2">
    <source>
        <dbReference type="ARBA" id="ARBA00022448"/>
    </source>
</evidence>
<dbReference type="GO" id="GO:0008320">
    <property type="term" value="F:protein transmembrane transporter activity"/>
    <property type="evidence" value="ECO:0007669"/>
    <property type="project" value="UniProtKB-UniRule"/>
</dbReference>
<dbReference type="STRING" id="596152.DesU5LDRAFT_3954"/>
<proteinExistence type="inferred from homology"/>
<reference evidence="11" key="1">
    <citation type="submission" date="2011-11" db="EMBL/GenBank/DDBJ databases">
        <title>Improved High-Quality Draft sequence of Desulfovibrio sp. U5L.</title>
        <authorList>
            <consortium name="US DOE Joint Genome Institute"/>
            <person name="Lucas S."/>
            <person name="Han J."/>
            <person name="Lapidus A."/>
            <person name="Cheng J.-F."/>
            <person name="Goodwin L."/>
            <person name="Pitluck S."/>
            <person name="Peters L."/>
            <person name="Ovchinnikova G."/>
            <person name="Held B."/>
            <person name="Detter J.C."/>
            <person name="Han C."/>
            <person name="Tapia R."/>
            <person name="Land M."/>
            <person name="Hauser L."/>
            <person name="Kyrpides N."/>
            <person name="Ivanova N."/>
            <person name="Pagani I."/>
            <person name="Gabster J."/>
            <person name="Walker C."/>
            <person name="Stolyar S."/>
            <person name="Stahl D."/>
            <person name="Arkin A."/>
            <person name="Dehal P."/>
            <person name="Hazen T."/>
            <person name="Woyke T."/>
        </authorList>
    </citation>
    <scope>NUCLEOTIDE SEQUENCE [LARGE SCALE GENOMIC DNA]</scope>
    <source>
        <strain evidence="11">U5L</strain>
    </source>
</reference>
<evidence type="ECO:0000256" key="3">
    <source>
        <dbReference type="ARBA" id="ARBA00022475"/>
    </source>
</evidence>
<organism evidence="11">
    <name type="scientific">Desulfovibrio sp. U5L</name>
    <dbReference type="NCBI Taxonomy" id="596152"/>
    <lineage>
        <taxon>Bacteria</taxon>
        <taxon>Pseudomonadati</taxon>
        <taxon>Thermodesulfobacteriota</taxon>
        <taxon>Desulfovibrionia</taxon>
        <taxon>Desulfovibrionales</taxon>
        <taxon>Desulfovibrionaceae</taxon>
        <taxon>Desulfovibrio</taxon>
    </lineage>
</organism>
<dbReference type="Pfam" id="PF02416">
    <property type="entry name" value="TatA_B_E"/>
    <property type="match status" value="1"/>
</dbReference>
<evidence type="ECO:0000256" key="9">
    <source>
        <dbReference type="HAMAP-Rule" id="MF_00236"/>
    </source>
</evidence>
<keyword evidence="3 9" id="KW-1003">Cell membrane</keyword>
<feature type="transmembrane region" description="Helical" evidence="9">
    <location>
        <begin position="6"/>
        <end position="25"/>
    </location>
</feature>
<dbReference type="NCBIfam" id="TIGR01411">
    <property type="entry name" value="tatAE"/>
    <property type="match status" value="1"/>
</dbReference>
<comment type="similarity">
    <text evidence="9">Belongs to the TatA/E family.</text>
</comment>
<evidence type="ECO:0000256" key="4">
    <source>
        <dbReference type="ARBA" id="ARBA00022692"/>
    </source>
</evidence>
<dbReference type="InterPro" id="IPR006312">
    <property type="entry name" value="TatA/E"/>
</dbReference>
<comment type="function">
    <text evidence="9">Part of the twin-arginine translocation (Tat) system that transports large folded proteins containing a characteristic twin-arginine motif in their signal peptide across membranes. TatA could form the protein-conducting channel of the Tat system.</text>
</comment>
<keyword evidence="8 9" id="KW-0472">Membrane</keyword>
<dbReference type="PANTHER" id="PTHR42982">
    <property type="entry name" value="SEC-INDEPENDENT PROTEIN TRANSLOCASE PROTEIN TATA"/>
    <property type="match status" value="1"/>
</dbReference>
<dbReference type="PANTHER" id="PTHR42982:SF1">
    <property type="entry name" value="SEC-INDEPENDENT PROTEIN TRANSLOCASE PROTEIN TATA"/>
    <property type="match status" value="1"/>
</dbReference>
<dbReference type="HAMAP" id="MF_00236">
    <property type="entry name" value="TatA_E"/>
    <property type="match status" value="1"/>
</dbReference>
<dbReference type="GO" id="GO:0033281">
    <property type="term" value="C:TAT protein transport complex"/>
    <property type="evidence" value="ECO:0007669"/>
    <property type="project" value="UniProtKB-UniRule"/>
</dbReference>
<keyword evidence="7 9" id="KW-0811">Translocation</keyword>
<evidence type="ECO:0000313" key="11">
    <source>
        <dbReference type="EMBL" id="EIG55560.1"/>
    </source>
</evidence>
<keyword evidence="2 9" id="KW-0813">Transport</keyword>
<name>I2Q704_9BACT</name>
<comment type="subunit">
    <text evidence="9">Forms a complex with TatC.</text>
</comment>
<keyword evidence="4 9" id="KW-0812">Transmembrane</keyword>
<evidence type="ECO:0000256" key="1">
    <source>
        <dbReference type="ARBA" id="ARBA00004162"/>
    </source>
</evidence>
<gene>
    <name evidence="9" type="primary">tatA</name>
    <name evidence="11" type="ORF">DesU5LDRAFT_3954</name>
</gene>
<dbReference type="AlphaFoldDB" id="I2Q704"/>
<protein>
    <recommendedName>
        <fullName evidence="9">Sec-independent protein translocase protein TatA</fullName>
    </recommendedName>
</protein>
<evidence type="ECO:0000256" key="7">
    <source>
        <dbReference type="ARBA" id="ARBA00023010"/>
    </source>
</evidence>
<evidence type="ECO:0000256" key="5">
    <source>
        <dbReference type="ARBA" id="ARBA00022927"/>
    </source>
</evidence>
<evidence type="ECO:0000256" key="8">
    <source>
        <dbReference type="ARBA" id="ARBA00023136"/>
    </source>
</evidence>
<dbReference type="HOGENOM" id="CLU_086034_5_0_7"/>
<sequence length="89" mass="9188">MGLFEPHHLIVILIIALVIFGPGKIGDLGGSLGRAVRDFKKSMNEDPAPQPPSPATTAVTAERQPEPVTRSQEPGAAMASAGTAAKETA</sequence>
<feature type="compositionally biased region" description="Low complexity" evidence="10">
    <location>
        <begin position="75"/>
        <end position="89"/>
    </location>
</feature>
<dbReference type="InterPro" id="IPR003369">
    <property type="entry name" value="TatA/B/E"/>
</dbReference>
<dbReference type="EMBL" id="JH600068">
    <property type="protein sequence ID" value="EIG55560.1"/>
    <property type="molecule type" value="Genomic_DNA"/>
</dbReference>
<feature type="region of interest" description="Disordered" evidence="10">
    <location>
        <begin position="39"/>
        <end position="89"/>
    </location>
</feature>
<keyword evidence="6 9" id="KW-1133">Transmembrane helix</keyword>
<evidence type="ECO:0000256" key="6">
    <source>
        <dbReference type="ARBA" id="ARBA00022989"/>
    </source>
</evidence>
<dbReference type="GO" id="GO:0043953">
    <property type="term" value="P:protein transport by the Tat complex"/>
    <property type="evidence" value="ECO:0007669"/>
    <property type="project" value="UniProtKB-UniRule"/>
</dbReference>
<comment type="subcellular location">
    <subcellularLocation>
        <location evidence="1 9">Cell membrane</location>
        <topology evidence="1 9">Single-pass membrane protein</topology>
    </subcellularLocation>
</comment>
<keyword evidence="5 9" id="KW-0653">Protein transport</keyword>